<dbReference type="Pfam" id="PF09420">
    <property type="entry name" value="Nop16"/>
    <property type="match status" value="1"/>
</dbReference>
<dbReference type="EMBL" id="KV448226">
    <property type="protein sequence ID" value="OAX40043.1"/>
    <property type="molecule type" value="Genomic_DNA"/>
</dbReference>
<evidence type="ECO:0000256" key="4">
    <source>
        <dbReference type="ARBA" id="ARBA00015522"/>
    </source>
</evidence>
<evidence type="ECO:0000256" key="6">
    <source>
        <dbReference type="SAM" id="MobiDB-lite"/>
    </source>
</evidence>
<dbReference type="Proteomes" id="UP000092154">
    <property type="component" value="Unassembled WGS sequence"/>
</dbReference>
<dbReference type="InterPro" id="IPR019002">
    <property type="entry name" value="Ribosome_biogenesis_Nop16"/>
</dbReference>
<comment type="function">
    <text evidence="1">Involved in the biogenesis of the 60S ribosomal subunit.</text>
</comment>
<organism evidence="7 8">
    <name type="scientific">Rhizopogon vinicolor AM-OR11-026</name>
    <dbReference type="NCBI Taxonomy" id="1314800"/>
    <lineage>
        <taxon>Eukaryota</taxon>
        <taxon>Fungi</taxon>
        <taxon>Dikarya</taxon>
        <taxon>Basidiomycota</taxon>
        <taxon>Agaricomycotina</taxon>
        <taxon>Agaricomycetes</taxon>
        <taxon>Agaricomycetidae</taxon>
        <taxon>Boletales</taxon>
        <taxon>Suillineae</taxon>
        <taxon>Rhizopogonaceae</taxon>
        <taxon>Rhizopogon</taxon>
    </lineage>
</organism>
<gene>
    <name evidence="7" type="ORF">K503DRAFT_768956</name>
</gene>
<proteinExistence type="inferred from homology"/>
<evidence type="ECO:0000256" key="5">
    <source>
        <dbReference type="ARBA" id="ARBA00023242"/>
    </source>
</evidence>
<dbReference type="STRING" id="1314800.A0A1B7N5D2"/>
<name>A0A1B7N5D2_9AGAM</name>
<evidence type="ECO:0000256" key="3">
    <source>
        <dbReference type="ARBA" id="ARBA00008479"/>
    </source>
</evidence>
<dbReference type="InParanoid" id="A0A1B7N5D2"/>
<evidence type="ECO:0000256" key="1">
    <source>
        <dbReference type="ARBA" id="ARBA00002889"/>
    </source>
</evidence>
<dbReference type="FunCoup" id="A0A1B7N5D2">
    <property type="interactions" value="135"/>
</dbReference>
<keyword evidence="8" id="KW-1185">Reference proteome</keyword>
<reference evidence="7 8" key="1">
    <citation type="submission" date="2016-06" db="EMBL/GenBank/DDBJ databases">
        <title>Comparative genomics of the ectomycorrhizal sister species Rhizopogon vinicolor and Rhizopogon vesiculosus (Basidiomycota: Boletales) reveals a divergence of the mating type B locus.</title>
        <authorList>
            <consortium name="DOE Joint Genome Institute"/>
            <person name="Mujic A.B."/>
            <person name="Kuo A."/>
            <person name="Tritt A."/>
            <person name="Lipzen A."/>
            <person name="Chen C."/>
            <person name="Johnson J."/>
            <person name="Sharma A."/>
            <person name="Barry K."/>
            <person name="Grigoriev I.V."/>
            <person name="Spatafora J.W."/>
        </authorList>
    </citation>
    <scope>NUCLEOTIDE SEQUENCE [LARGE SCALE GENOMIC DNA]</scope>
    <source>
        <strain evidence="7 8">AM-OR11-026</strain>
    </source>
</reference>
<dbReference type="PANTHER" id="PTHR13243">
    <property type="entry name" value="HSPC111 PROTEIN-RELATED"/>
    <property type="match status" value="1"/>
</dbReference>
<evidence type="ECO:0000256" key="2">
    <source>
        <dbReference type="ARBA" id="ARBA00004604"/>
    </source>
</evidence>
<sequence>MANPRQRRKAKSSTHKAVSHSRRAKKILRKMPVIRAPKVLQDAWDKSKTVRQNYAALGLQLSLVPTESGGSERTLIYPNGSAGGGPVSGTAKSIEANSSTSSIPSGFGRIIRDASGNVMSIDLPQSEEIQQHGVQHTQLPEPDVDERAMKDWVGGLNKIGQNDLDQEKLLSPSARSTNPVTALEKLSASGRALPRHSSCGERSYLARLIQKYGDDYESMARDRRLNAEQKTVGELRRAVAKAGGMESLF</sequence>
<evidence type="ECO:0000313" key="8">
    <source>
        <dbReference type="Proteomes" id="UP000092154"/>
    </source>
</evidence>
<keyword evidence="5" id="KW-0539">Nucleus</keyword>
<comment type="similarity">
    <text evidence="3">Belongs to the NOP16 family.</text>
</comment>
<dbReference type="GO" id="GO:0042273">
    <property type="term" value="P:ribosomal large subunit biogenesis"/>
    <property type="evidence" value="ECO:0007669"/>
    <property type="project" value="TreeGrafter"/>
</dbReference>
<comment type="subcellular location">
    <subcellularLocation>
        <location evidence="2">Nucleus</location>
        <location evidence="2">Nucleolus</location>
    </subcellularLocation>
</comment>
<accession>A0A1B7N5D2</accession>
<dbReference type="PANTHER" id="PTHR13243:SF1">
    <property type="entry name" value="NUCLEOLAR PROTEIN 16"/>
    <property type="match status" value="1"/>
</dbReference>
<feature type="region of interest" description="Disordered" evidence="6">
    <location>
        <begin position="1"/>
        <end position="24"/>
    </location>
</feature>
<dbReference type="OrthoDB" id="285729at2759"/>
<dbReference type="AlphaFoldDB" id="A0A1B7N5D2"/>
<dbReference type="GO" id="GO:0005730">
    <property type="term" value="C:nucleolus"/>
    <property type="evidence" value="ECO:0007669"/>
    <property type="project" value="UniProtKB-SubCell"/>
</dbReference>
<protein>
    <recommendedName>
        <fullName evidence="4">Nucleolar protein 16</fullName>
    </recommendedName>
</protein>
<evidence type="ECO:0000313" key="7">
    <source>
        <dbReference type="EMBL" id="OAX40043.1"/>
    </source>
</evidence>